<feature type="binding site" evidence="11">
    <location>
        <begin position="131"/>
        <end position="133"/>
    </location>
    <ligand>
        <name>thiamine diphosphate</name>
        <dbReference type="ChEBI" id="CHEBI:58937"/>
    </ligand>
</feature>
<evidence type="ECO:0000256" key="2">
    <source>
        <dbReference type="ARBA" id="ARBA00011081"/>
    </source>
</evidence>
<dbReference type="InterPro" id="IPR049557">
    <property type="entry name" value="Transketolase_CS"/>
</dbReference>
<dbReference type="GO" id="GO:0008661">
    <property type="term" value="F:1-deoxy-D-xylulose-5-phosphate synthase activity"/>
    <property type="evidence" value="ECO:0007669"/>
    <property type="project" value="UniProtKB-UniRule"/>
</dbReference>
<dbReference type="PROSITE" id="PS00801">
    <property type="entry name" value="TRANSKETOLASE_1"/>
    <property type="match status" value="1"/>
</dbReference>
<dbReference type="InterPro" id="IPR020826">
    <property type="entry name" value="Transketolase_BS"/>
</dbReference>
<evidence type="ECO:0000256" key="5">
    <source>
        <dbReference type="ARBA" id="ARBA00022723"/>
    </source>
</evidence>
<comment type="cofactor">
    <cofactor evidence="11">
        <name>thiamine diphosphate</name>
        <dbReference type="ChEBI" id="CHEBI:58937"/>
    </cofactor>
    <text evidence="11">Binds 1 thiamine pyrophosphate per subunit.</text>
</comment>
<dbReference type="AlphaFoldDB" id="A0A553YYF2"/>
<dbReference type="GO" id="GO:0030976">
    <property type="term" value="F:thiamine pyrophosphate binding"/>
    <property type="evidence" value="ECO:0007669"/>
    <property type="project" value="UniProtKB-UniRule"/>
</dbReference>
<feature type="binding site" evidence="11">
    <location>
        <position position="91"/>
    </location>
    <ligand>
        <name>thiamine diphosphate</name>
        <dbReference type="ChEBI" id="CHEBI:58937"/>
    </ligand>
</feature>
<keyword evidence="9 11" id="KW-0414">Isoprene biosynthesis</keyword>
<dbReference type="RefSeq" id="WP_143944097.1">
    <property type="nucleotide sequence ID" value="NZ_VKLS01000358.1"/>
</dbReference>
<dbReference type="Proteomes" id="UP000320888">
    <property type="component" value="Unassembled WGS sequence"/>
</dbReference>
<evidence type="ECO:0000256" key="3">
    <source>
        <dbReference type="ARBA" id="ARBA00011738"/>
    </source>
</evidence>
<dbReference type="GO" id="GO:0009228">
    <property type="term" value="P:thiamine biosynthetic process"/>
    <property type="evidence" value="ECO:0007669"/>
    <property type="project" value="UniProtKB-UniRule"/>
</dbReference>
<dbReference type="InterPro" id="IPR009014">
    <property type="entry name" value="Transketo_C/PFOR_II"/>
</dbReference>
<evidence type="ECO:0000259" key="12">
    <source>
        <dbReference type="SMART" id="SM00861"/>
    </source>
</evidence>
<evidence type="ECO:0000313" key="14">
    <source>
        <dbReference type="Proteomes" id="UP000320888"/>
    </source>
</evidence>
<dbReference type="PANTHER" id="PTHR43322">
    <property type="entry name" value="1-D-DEOXYXYLULOSE 5-PHOSPHATE SYNTHASE-RELATED"/>
    <property type="match status" value="1"/>
</dbReference>
<keyword evidence="8 11" id="KW-0786">Thiamine pyrophosphate</keyword>
<dbReference type="InterPro" id="IPR005475">
    <property type="entry name" value="Transketolase-like_Pyr-bd"/>
</dbReference>
<proteinExistence type="inferred from homology"/>
<reference evidence="13 14" key="1">
    <citation type="submission" date="2019-07" db="EMBL/GenBank/DDBJ databases">
        <title>Draft genome for Streptomyces benahoarensis MZ03-48.</title>
        <authorList>
            <person name="Gonzalez-Pimentel J.L."/>
        </authorList>
    </citation>
    <scope>NUCLEOTIDE SEQUENCE [LARGE SCALE GENOMIC DNA]</scope>
    <source>
        <strain evidence="13 14">MZ03-48</strain>
    </source>
</reference>
<dbReference type="InterPro" id="IPR029061">
    <property type="entry name" value="THDP-binding"/>
</dbReference>
<dbReference type="EC" id="2.2.1.7" evidence="11"/>
<evidence type="ECO:0000256" key="11">
    <source>
        <dbReference type="HAMAP-Rule" id="MF_00315"/>
    </source>
</evidence>
<dbReference type="OrthoDB" id="9803371at2"/>
<organism evidence="13 14">
    <name type="scientific">Streptomyces benahoarensis</name>
    <dbReference type="NCBI Taxonomy" id="2595054"/>
    <lineage>
        <taxon>Bacteria</taxon>
        <taxon>Bacillati</taxon>
        <taxon>Actinomycetota</taxon>
        <taxon>Actinomycetes</taxon>
        <taxon>Kitasatosporales</taxon>
        <taxon>Streptomycetaceae</taxon>
        <taxon>Streptomyces</taxon>
    </lineage>
</organism>
<dbReference type="GO" id="GO:0005829">
    <property type="term" value="C:cytosol"/>
    <property type="evidence" value="ECO:0007669"/>
    <property type="project" value="TreeGrafter"/>
</dbReference>
<comment type="subunit">
    <text evidence="3 11">Homodimer.</text>
</comment>
<feature type="binding site" evidence="11">
    <location>
        <begin position="163"/>
        <end position="164"/>
    </location>
    <ligand>
        <name>thiamine diphosphate</name>
        <dbReference type="ChEBI" id="CHEBI:58937"/>
    </ligand>
</feature>
<dbReference type="HAMAP" id="MF_00315">
    <property type="entry name" value="DXP_synth"/>
    <property type="match status" value="1"/>
</dbReference>
<dbReference type="Pfam" id="PF13292">
    <property type="entry name" value="DXP_synthase_N"/>
    <property type="match status" value="1"/>
</dbReference>
<comment type="cofactor">
    <cofactor evidence="11">
        <name>Mg(2+)</name>
        <dbReference type="ChEBI" id="CHEBI:18420"/>
    </cofactor>
    <text evidence="11">Binds 1 Mg(2+) ion per subunit.</text>
</comment>
<comment type="similarity">
    <text evidence="2 11">Belongs to the transketolase family. DXPS subfamily.</text>
</comment>
<keyword evidence="6 11" id="KW-0460">Magnesium</keyword>
<feature type="binding site" evidence="11">
    <location>
        <position position="192"/>
    </location>
    <ligand>
        <name>Mg(2+)</name>
        <dbReference type="ChEBI" id="CHEBI:18420"/>
    </ligand>
</feature>
<dbReference type="GO" id="GO:0000287">
    <property type="term" value="F:magnesium ion binding"/>
    <property type="evidence" value="ECO:0007669"/>
    <property type="project" value="UniProtKB-UniRule"/>
</dbReference>
<dbReference type="SUPFAM" id="SSF52922">
    <property type="entry name" value="TK C-terminal domain-like"/>
    <property type="match status" value="1"/>
</dbReference>
<dbReference type="InterPro" id="IPR033248">
    <property type="entry name" value="Transketolase_C"/>
</dbReference>
<dbReference type="GO" id="GO:0019288">
    <property type="term" value="P:isopentenyl diphosphate biosynthetic process, methylerythritol 4-phosphate pathway"/>
    <property type="evidence" value="ECO:0007669"/>
    <property type="project" value="TreeGrafter"/>
</dbReference>
<dbReference type="Pfam" id="PF02780">
    <property type="entry name" value="Transketolase_C"/>
    <property type="match status" value="1"/>
</dbReference>
<evidence type="ECO:0000256" key="7">
    <source>
        <dbReference type="ARBA" id="ARBA00022977"/>
    </source>
</evidence>
<keyword evidence="5 11" id="KW-0479">Metal-binding</keyword>
<dbReference type="Gene3D" id="3.40.50.920">
    <property type="match status" value="1"/>
</dbReference>
<sequence length="666" mass="70560">MQKVPREARQAGAVAGDGRELLTRIEGPRDLDRLTPQQLGQLAGEIRTFLVDAVARTGGHLGPNLGVVELTIALHRVFDSPKDRVLFDTGHQSYVHKLLTGRQDFGRLRAKGGLSGYPSRAESEHDVIENSHASTVLGWADGLAKANQVRGKDDHVVAVIGDGALTGGMAWEALNNIAVAKDRPLVIVVNDNERSYAPTIGGLADHLATLRTTDGYEKFLARGKDLLERTPVVGKPLYETLHGAKKGLKDFIAPQGMFEDLGLKYVGPIDGHDIEALESALQRAKRFGGPVIVHCLTEKGRGYKPAEQDEADRFHGIGVIHPDTGLPVAASGADWTSVFGEEMVKLGHEREDIVAITAAMLQPVGLKKFAAAFPDRIYDVGIAEQHGAVSAAGLATGGLHPVFALYATFVNRAFDQVLMDVALHRCGVTFVLDRSGITGTDGASHNGMWDMSLLQVVPGLRIAAPRDADQVRAQLREAVDVDDAPTVVRYSKGAVGPAVEAVGAVGGMDVLRAPVAVVGRPDVLLVSVGALAPMCLEIATLLDKQGISSTVVDPRWVKPVDPALPGLAAEHRVVVTVEDNIRTGGVGAAVAQALRDADVDLPLRDFGIPERFLDHASRKEVMAEIGLTAPDIARQVTGLVAKLDGRFEGASASAAGAPRPAEVAGD</sequence>
<evidence type="ECO:0000256" key="10">
    <source>
        <dbReference type="ARBA" id="ARBA00055605"/>
    </source>
</evidence>
<feature type="binding site" evidence="11">
    <location>
        <position position="384"/>
    </location>
    <ligand>
        <name>thiamine diphosphate</name>
        <dbReference type="ChEBI" id="CHEBI:58937"/>
    </ligand>
</feature>
<evidence type="ECO:0000256" key="4">
    <source>
        <dbReference type="ARBA" id="ARBA00022679"/>
    </source>
</evidence>
<feature type="domain" description="Transketolase-like pyrimidine-binding" evidence="12">
    <location>
        <begin position="333"/>
        <end position="497"/>
    </location>
</feature>
<dbReference type="InterPro" id="IPR005477">
    <property type="entry name" value="Dxylulose-5-P_synthase"/>
</dbReference>
<dbReference type="PROSITE" id="PS00802">
    <property type="entry name" value="TRANSKETOLASE_2"/>
    <property type="match status" value="1"/>
</dbReference>
<dbReference type="NCBIfam" id="NF003933">
    <property type="entry name" value="PRK05444.2-2"/>
    <property type="match status" value="1"/>
</dbReference>
<accession>A0A553YYF2</accession>
<dbReference type="UniPathway" id="UPA00064">
    <property type="reaction ID" value="UER00091"/>
</dbReference>
<evidence type="ECO:0000313" key="13">
    <source>
        <dbReference type="EMBL" id="TSB34247.1"/>
    </source>
</evidence>
<dbReference type="NCBIfam" id="TIGR00204">
    <property type="entry name" value="dxs"/>
    <property type="match status" value="1"/>
</dbReference>
<protein>
    <recommendedName>
        <fullName evidence="11">1-deoxy-D-xylulose-5-phosphate synthase</fullName>
        <ecNumber evidence="11">2.2.1.7</ecNumber>
    </recommendedName>
    <alternativeName>
        <fullName evidence="11">1-deoxyxylulose-5-phosphate synthase</fullName>
        <shortName evidence="11">DXP synthase</shortName>
        <shortName evidence="11">DXPS</shortName>
    </alternativeName>
</protein>
<evidence type="ECO:0000256" key="1">
    <source>
        <dbReference type="ARBA" id="ARBA00004980"/>
    </source>
</evidence>
<feature type="binding site" evidence="11">
    <location>
        <position position="192"/>
    </location>
    <ligand>
        <name>thiamine diphosphate</name>
        <dbReference type="ChEBI" id="CHEBI:58937"/>
    </ligand>
</feature>
<evidence type="ECO:0000256" key="9">
    <source>
        <dbReference type="ARBA" id="ARBA00023229"/>
    </source>
</evidence>
<dbReference type="GO" id="GO:0016114">
    <property type="term" value="P:terpenoid biosynthetic process"/>
    <property type="evidence" value="ECO:0007669"/>
    <property type="project" value="UniProtKB-UniRule"/>
</dbReference>
<gene>
    <name evidence="11 13" type="primary">dxs</name>
    <name evidence="13" type="ORF">FNZ23_22505</name>
</gene>
<dbReference type="CDD" id="cd02007">
    <property type="entry name" value="TPP_DXS"/>
    <property type="match status" value="1"/>
</dbReference>
<dbReference type="PANTHER" id="PTHR43322:SF5">
    <property type="entry name" value="1-DEOXY-D-XYLULOSE-5-PHOSPHATE SYNTHASE, CHLOROPLASTIC"/>
    <property type="match status" value="1"/>
</dbReference>
<feature type="binding site" evidence="11">
    <location>
        <position position="303"/>
    </location>
    <ligand>
        <name>thiamine diphosphate</name>
        <dbReference type="ChEBI" id="CHEBI:58937"/>
    </ligand>
</feature>
<feature type="binding site" evidence="11">
    <location>
        <position position="162"/>
    </location>
    <ligand>
        <name>Mg(2+)</name>
        <dbReference type="ChEBI" id="CHEBI:18420"/>
    </ligand>
</feature>
<dbReference type="SMART" id="SM00861">
    <property type="entry name" value="Transket_pyr"/>
    <property type="match status" value="1"/>
</dbReference>
<dbReference type="SUPFAM" id="SSF52518">
    <property type="entry name" value="Thiamin diphosphate-binding fold (THDP-binding)"/>
    <property type="match status" value="2"/>
</dbReference>
<dbReference type="FunFam" id="3.40.50.970:FF:000005">
    <property type="entry name" value="1-deoxy-D-xylulose-5-phosphate synthase"/>
    <property type="match status" value="1"/>
</dbReference>
<dbReference type="CDD" id="cd07033">
    <property type="entry name" value="TPP_PYR_DXS_TK_like"/>
    <property type="match status" value="1"/>
</dbReference>
<comment type="function">
    <text evidence="10 11">Catalyzes the acyloin condensation reaction between C atoms 2 and 3 of pyruvate and glyceraldehyde 3-phosphate to yield 1-deoxy-D-xylulose-5-phosphate (DXP).</text>
</comment>
<evidence type="ECO:0000256" key="6">
    <source>
        <dbReference type="ARBA" id="ARBA00022842"/>
    </source>
</evidence>
<keyword evidence="4 11" id="KW-0808">Transferase</keyword>
<name>A0A553YYF2_9ACTN</name>
<comment type="catalytic activity">
    <reaction evidence="11">
        <text>D-glyceraldehyde 3-phosphate + pyruvate + H(+) = 1-deoxy-D-xylulose 5-phosphate + CO2</text>
        <dbReference type="Rhea" id="RHEA:12605"/>
        <dbReference type="ChEBI" id="CHEBI:15361"/>
        <dbReference type="ChEBI" id="CHEBI:15378"/>
        <dbReference type="ChEBI" id="CHEBI:16526"/>
        <dbReference type="ChEBI" id="CHEBI:57792"/>
        <dbReference type="ChEBI" id="CHEBI:59776"/>
        <dbReference type="EC" id="2.2.1.7"/>
    </reaction>
</comment>
<dbReference type="Pfam" id="PF02779">
    <property type="entry name" value="Transket_pyr"/>
    <property type="match status" value="1"/>
</dbReference>
<keyword evidence="7 11" id="KW-0784">Thiamine biosynthesis</keyword>
<comment type="caution">
    <text evidence="13">The sequence shown here is derived from an EMBL/GenBank/DDBJ whole genome shotgun (WGS) entry which is preliminary data.</text>
</comment>
<dbReference type="EMBL" id="VKLS01000358">
    <property type="protein sequence ID" value="TSB34247.1"/>
    <property type="molecule type" value="Genomic_DNA"/>
</dbReference>
<comment type="pathway">
    <text evidence="1 11">Metabolic intermediate biosynthesis; 1-deoxy-D-xylulose 5-phosphate biosynthesis; 1-deoxy-D-xylulose 5-phosphate from D-glyceraldehyde 3-phosphate and pyruvate: step 1/1.</text>
</comment>
<keyword evidence="14" id="KW-1185">Reference proteome</keyword>
<dbReference type="FunFam" id="3.40.50.920:FF:000002">
    <property type="entry name" value="1-deoxy-D-xylulose-5-phosphate synthase"/>
    <property type="match status" value="1"/>
</dbReference>
<dbReference type="Gene3D" id="3.40.50.970">
    <property type="match status" value="2"/>
</dbReference>
<evidence type="ECO:0000256" key="8">
    <source>
        <dbReference type="ARBA" id="ARBA00023052"/>
    </source>
</evidence>